<proteinExistence type="predicted"/>
<gene>
    <name evidence="1" type="ORF">FF011L_01790</name>
</gene>
<sequence length="133" mass="15967">MNDTEIMEVLYRLESKIDEGLAQIIERIDAIERRRHPSPKTKEELVQTVRDFYKYRCPCCELTQILNDRGTPKEVAQYDHWISKSRNKADQMWIVCRKCNSRLEVDSEFKNRSANRFKSFQERREQNAKPLLD</sequence>
<dbReference type="KEGG" id="rml:FF011L_01790"/>
<keyword evidence="2" id="KW-1185">Reference proteome</keyword>
<dbReference type="AlphaFoldDB" id="A0A517M994"/>
<reference evidence="1 2" key="1">
    <citation type="submission" date="2019-02" db="EMBL/GenBank/DDBJ databases">
        <title>Deep-cultivation of Planctomycetes and their phenomic and genomic characterization uncovers novel biology.</title>
        <authorList>
            <person name="Wiegand S."/>
            <person name="Jogler M."/>
            <person name="Boedeker C."/>
            <person name="Pinto D."/>
            <person name="Vollmers J."/>
            <person name="Rivas-Marin E."/>
            <person name="Kohn T."/>
            <person name="Peeters S.H."/>
            <person name="Heuer A."/>
            <person name="Rast P."/>
            <person name="Oberbeckmann S."/>
            <person name="Bunk B."/>
            <person name="Jeske O."/>
            <person name="Meyerdierks A."/>
            <person name="Storesund J.E."/>
            <person name="Kallscheuer N."/>
            <person name="Luecker S."/>
            <person name="Lage O.M."/>
            <person name="Pohl T."/>
            <person name="Merkel B.J."/>
            <person name="Hornburger P."/>
            <person name="Mueller R.-W."/>
            <person name="Bruemmer F."/>
            <person name="Labrenz M."/>
            <person name="Spormann A.M."/>
            <person name="Op den Camp H."/>
            <person name="Overmann J."/>
            <person name="Amann R."/>
            <person name="Jetten M.S.M."/>
            <person name="Mascher T."/>
            <person name="Medema M.H."/>
            <person name="Devos D.P."/>
            <person name="Kaster A.-K."/>
            <person name="Ovreas L."/>
            <person name="Rohde M."/>
            <person name="Galperin M.Y."/>
            <person name="Jogler C."/>
        </authorList>
    </citation>
    <scope>NUCLEOTIDE SEQUENCE [LARGE SCALE GENOMIC DNA]</scope>
    <source>
        <strain evidence="1 2">FF011L</strain>
    </source>
</reference>
<dbReference type="Proteomes" id="UP000320672">
    <property type="component" value="Chromosome"/>
</dbReference>
<protein>
    <submittedName>
        <fullName evidence="1">Uncharacterized protein</fullName>
    </submittedName>
</protein>
<name>A0A517M994_9BACT</name>
<evidence type="ECO:0000313" key="1">
    <source>
        <dbReference type="EMBL" id="QDS91449.1"/>
    </source>
</evidence>
<accession>A0A517M994</accession>
<dbReference type="EMBL" id="CP036262">
    <property type="protein sequence ID" value="QDS91449.1"/>
    <property type="molecule type" value="Genomic_DNA"/>
</dbReference>
<evidence type="ECO:0000313" key="2">
    <source>
        <dbReference type="Proteomes" id="UP000320672"/>
    </source>
</evidence>
<organism evidence="1 2">
    <name type="scientific">Roseimaritima multifibrata</name>
    <dbReference type="NCBI Taxonomy" id="1930274"/>
    <lineage>
        <taxon>Bacteria</taxon>
        <taxon>Pseudomonadati</taxon>
        <taxon>Planctomycetota</taxon>
        <taxon>Planctomycetia</taxon>
        <taxon>Pirellulales</taxon>
        <taxon>Pirellulaceae</taxon>
        <taxon>Roseimaritima</taxon>
    </lineage>
</organism>